<dbReference type="AlphaFoldDB" id="A0A820PR11"/>
<evidence type="ECO:0000259" key="1">
    <source>
        <dbReference type="Pfam" id="PF16213"/>
    </source>
</evidence>
<proteinExistence type="predicted"/>
<name>A0A820PR11_9BILA</name>
<feature type="domain" description="Mon2/Sec7/BIG1-like dimerisation and cyclophilin-binding" evidence="1">
    <location>
        <begin position="2"/>
        <end position="53"/>
    </location>
</feature>
<dbReference type="Pfam" id="PF16213">
    <property type="entry name" value="DCB"/>
    <property type="match status" value="1"/>
</dbReference>
<comment type="caution">
    <text evidence="2">The sequence shown here is derived from an EMBL/GenBank/DDBJ whole genome shotgun (WGS) entry which is preliminary data.</text>
</comment>
<feature type="non-terminal residue" evidence="2">
    <location>
        <position position="1"/>
    </location>
</feature>
<organism evidence="2 3">
    <name type="scientific">Adineta steineri</name>
    <dbReference type="NCBI Taxonomy" id="433720"/>
    <lineage>
        <taxon>Eukaryota</taxon>
        <taxon>Metazoa</taxon>
        <taxon>Spiralia</taxon>
        <taxon>Gnathifera</taxon>
        <taxon>Rotifera</taxon>
        <taxon>Eurotatoria</taxon>
        <taxon>Bdelloidea</taxon>
        <taxon>Adinetida</taxon>
        <taxon>Adinetidae</taxon>
        <taxon>Adineta</taxon>
    </lineage>
</organism>
<gene>
    <name evidence="2" type="ORF">KXQ929_LOCUS51433</name>
</gene>
<accession>A0A820PR11</accession>
<protein>
    <recommendedName>
        <fullName evidence="1">Mon2/Sec7/BIG1-like dimerisation and cyclophilin-binding domain-containing protein</fullName>
    </recommendedName>
</protein>
<dbReference type="Proteomes" id="UP000663868">
    <property type="component" value="Unassembled WGS sequence"/>
</dbReference>
<dbReference type="InterPro" id="IPR032629">
    <property type="entry name" value="DCB_dom"/>
</dbReference>
<evidence type="ECO:0000313" key="3">
    <source>
        <dbReference type="Proteomes" id="UP000663868"/>
    </source>
</evidence>
<dbReference type="EMBL" id="CAJOBB010025407">
    <property type="protein sequence ID" value="CAF4408303.1"/>
    <property type="molecule type" value="Genomic_DNA"/>
</dbReference>
<reference evidence="2" key="1">
    <citation type="submission" date="2021-02" db="EMBL/GenBank/DDBJ databases">
        <authorList>
            <person name="Nowell W R."/>
        </authorList>
    </citation>
    <scope>NUCLEOTIDE SEQUENCE</scope>
</reference>
<evidence type="ECO:0000313" key="2">
    <source>
        <dbReference type="EMBL" id="CAF4408303.1"/>
    </source>
</evidence>
<sequence length="114" mass="13162">MTSQTIEIHQRSVLQIIKTCFNIYLTSRSKINEATAQGCLSQMLNGIFSKMEQKMVLLNERRKQFQEESVTKTSNNDQENVLIITKEILDELVEKICYDEATQVKQNTTLSTNE</sequence>